<name>A0ABU1WM22_9BURK</name>
<keyword evidence="2" id="KW-1185">Reference proteome</keyword>
<sequence length="152" mass="15613">MSAATREAEQELEASGAVLSLLHEAATWLGASPAQAAEAARTGVIELESRSIAVAPTPDEDVLVLSTALPADWFDTPERRTAALRACTALLLQAGVAYGRTLTGPALMCRWSLAMADAGLFAGWLRQFAAMANMLVAGAGEATASVPSKGAA</sequence>
<evidence type="ECO:0000313" key="2">
    <source>
        <dbReference type="Proteomes" id="UP001265700"/>
    </source>
</evidence>
<evidence type="ECO:0000313" key="1">
    <source>
        <dbReference type="EMBL" id="MDR7149972.1"/>
    </source>
</evidence>
<dbReference type="RefSeq" id="WP_310314905.1">
    <property type="nucleotide sequence ID" value="NZ_JAVDWU010000003.1"/>
</dbReference>
<gene>
    <name evidence="1" type="ORF">J2W49_001927</name>
</gene>
<dbReference type="Proteomes" id="UP001265700">
    <property type="component" value="Unassembled WGS sequence"/>
</dbReference>
<comment type="caution">
    <text evidence="1">The sequence shown here is derived from an EMBL/GenBank/DDBJ whole genome shotgun (WGS) entry which is preliminary data.</text>
</comment>
<protein>
    <submittedName>
        <fullName evidence="1">Uncharacterized protein</fullName>
    </submittedName>
</protein>
<proteinExistence type="predicted"/>
<dbReference type="EMBL" id="JAVDWU010000003">
    <property type="protein sequence ID" value="MDR7149972.1"/>
    <property type="molecule type" value="Genomic_DNA"/>
</dbReference>
<reference evidence="1 2" key="1">
    <citation type="submission" date="2023-07" db="EMBL/GenBank/DDBJ databases">
        <title>Sorghum-associated microbial communities from plants grown in Nebraska, USA.</title>
        <authorList>
            <person name="Schachtman D."/>
        </authorList>
    </citation>
    <scope>NUCLEOTIDE SEQUENCE [LARGE SCALE GENOMIC DNA]</scope>
    <source>
        <strain evidence="1 2">4249</strain>
    </source>
</reference>
<organism evidence="1 2">
    <name type="scientific">Hydrogenophaga palleronii</name>
    <dbReference type="NCBI Taxonomy" id="65655"/>
    <lineage>
        <taxon>Bacteria</taxon>
        <taxon>Pseudomonadati</taxon>
        <taxon>Pseudomonadota</taxon>
        <taxon>Betaproteobacteria</taxon>
        <taxon>Burkholderiales</taxon>
        <taxon>Comamonadaceae</taxon>
        <taxon>Hydrogenophaga</taxon>
    </lineage>
</organism>
<accession>A0ABU1WM22</accession>